<dbReference type="PANTHER" id="PTHR36307">
    <property type="entry name" value="FLAGELLA BASAL BODY P-RING FORMATION PROTEIN FLGA"/>
    <property type="match status" value="1"/>
</dbReference>
<dbReference type="NCBIfam" id="TIGR03170">
    <property type="entry name" value="flgA_cterm"/>
    <property type="match status" value="1"/>
</dbReference>
<protein>
    <submittedName>
        <fullName evidence="2">Flagellar basal body P-ring biosynthesis protein FlgA</fullName>
    </submittedName>
</protein>
<sequence length="309" mass="32446">MILCALLLDGASIVLSPDASVTGNSIELGEVATITGVDEATRATLAAIDLGYSPSPGYSRLLFAERVAQAITLVQPGFVFEITGSATCKVQPITRIVESSQIIDVARQALAAAVTGGRTTFELQQGVVDVEVPEGGSDPVVRASLNSADVRTGVQSVTVRVEVDGRAYATRQVHFRVQRWELVAVLERSIPSGTVITADMLEQREVLVPSSRTDSALTSSMLVGAVAARQLEAGRALVGLDVHRPLAVEAQAPIIVEVRRGAVSARAAAIALQGGALGERIRIRIADSSREMFGIVESRSLVVVDLGAN</sequence>
<dbReference type="AlphaFoldDB" id="A0A518D522"/>
<dbReference type="InterPro" id="IPR017585">
    <property type="entry name" value="SAF_FlgA"/>
</dbReference>
<evidence type="ECO:0000259" key="1">
    <source>
        <dbReference type="Pfam" id="PF13144"/>
    </source>
</evidence>
<keyword evidence="2" id="KW-0969">Cilium</keyword>
<evidence type="ECO:0000313" key="3">
    <source>
        <dbReference type="Proteomes" id="UP000319342"/>
    </source>
</evidence>
<dbReference type="CDD" id="cd11614">
    <property type="entry name" value="SAF_CpaB_FlgA_like"/>
    <property type="match status" value="1"/>
</dbReference>
<feature type="domain" description="Flagella basal body P-ring formation protein FlgA SAF" evidence="1">
    <location>
        <begin position="183"/>
        <end position="303"/>
    </location>
</feature>
<evidence type="ECO:0000313" key="2">
    <source>
        <dbReference type="EMBL" id="QDU86554.1"/>
    </source>
</evidence>
<dbReference type="PANTHER" id="PTHR36307:SF1">
    <property type="entry name" value="FLAGELLA BASAL BODY P-RING FORMATION PROTEIN FLGA"/>
    <property type="match status" value="1"/>
</dbReference>
<proteinExistence type="predicted"/>
<keyword evidence="2" id="KW-0282">Flagellum</keyword>
<name>A0A518D522_9BACT</name>
<organism evidence="2 3">
    <name type="scientific">Rohdeia mirabilis</name>
    <dbReference type="NCBI Taxonomy" id="2528008"/>
    <lineage>
        <taxon>Bacteria</taxon>
        <taxon>Pseudomonadati</taxon>
        <taxon>Planctomycetota</taxon>
        <taxon>Planctomycetia</taxon>
        <taxon>Planctomycetia incertae sedis</taxon>
        <taxon>Rohdeia</taxon>
    </lineage>
</organism>
<dbReference type="Proteomes" id="UP000319342">
    <property type="component" value="Chromosome"/>
</dbReference>
<dbReference type="Pfam" id="PF13144">
    <property type="entry name" value="ChapFlgA"/>
    <property type="match status" value="1"/>
</dbReference>
<keyword evidence="2" id="KW-0966">Cell projection</keyword>
<dbReference type="Gene3D" id="2.30.30.760">
    <property type="match status" value="1"/>
</dbReference>
<accession>A0A518D522</accession>
<gene>
    <name evidence="2" type="ORF">Pla163_37050</name>
</gene>
<keyword evidence="3" id="KW-1185">Reference proteome</keyword>
<dbReference type="RefSeq" id="WP_145192012.1">
    <property type="nucleotide sequence ID" value="NZ_CP036290.1"/>
</dbReference>
<dbReference type="GO" id="GO:0044780">
    <property type="term" value="P:bacterial-type flagellum assembly"/>
    <property type="evidence" value="ECO:0007669"/>
    <property type="project" value="InterPro"/>
</dbReference>
<dbReference type="EMBL" id="CP036290">
    <property type="protein sequence ID" value="QDU86554.1"/>
    <property type="molecule type" value="Genomic_DNA"/>
</dbReference>
<reference evidence="2 3" key="1">
    <citation type="submission" date="2019-02" db="EMBL/GenBank/DDBJ databases">
        <title>Deep-cultivation of Planctomycetes and their phenomic and genomic characterization uncovers novel biology.</title>
        <authorList>
            <person name="Wiegand S."/>
            <person name="Jogler M."/>
            <person name="Boedeker C."/>
            <person name="Pinto D."/>
            <person name="Vollmers J."/>
            <person name="Rivas-Marin E."/>
            <person name="Kohn T."/>
            <person name="Peeters S.H."/>
            <person name="Heuer A."/>
            <person name="Rast P."/>
            <person name="Oberbeckmann S."/>
            <person name="Bunk B."/>
            <person name="Jeske O."/>
            <person name="Meyerdierks A."/>
            <person name="Storesund J.E."/>
            <person name="Kallscheuer N."/>
            <person name="Luecker S."/>
            <person name="Lage O.M."/>
            <person name="Pohl T."/>
            <person name="Merkel B.J."/>
            <person name="Hornburger P."/>
            <person name="Mueller R.-W."/>
            <person name="Bruemmer F."/>
            <person name="Labrenz M."/>
            <person name="Spormann A.M."/>
            <person name="Op den Camp H."/>
            <person name="Overmann J."/>
            <person name="Amann R."/>
            <person name="Jetten M.S.M."/>
            <person name="Mascher T."/>
            <person name="Medema M.H."/>
            <person name="Devos D.P."/>
            <person name="Kaster A.-K."/>
            <person name="Ovreas L."/>
            <person name="Rohde M."/>
            <person name="Galperin M.Y."/>
            <person name="Jogler C."/>
        </authorList>
    </citation>
    <scope>NUCLEOTIDE SEQUENCE [LARGE SCALE GENOMIC DNA]</scope>
    <source>
        <strain evidence="2 3">Pla163</strain>
    </source>
</reference>
<dbReference type="Gene3D" id="3.90.1210.10">
    <property type="entry name" value="Antifreeze-like/N-acetylneuraminic acid synthase C-terminal domain"/>
    <property type="match status" value="1"/>
</dbReference>
<dbReference type="OrthoDB" id="255224at2"/>
<dbReference type="InterPro" id="IPR039246">
    <property type="entry name" value="Flagellar_FlgA"/>
</dbReference>